<dbReference type="PANTHER" id="PTHR36934:SF1">
    <property type="entry name" value="THIOESTERASE DOMAIN-CONTAINING PROTEIN"/>
    <property type="match status" value="1"/>
</dbReference>
<dbReference type="EMBL" id="FNDE01000002">
    <property type="protein sequence ID" value="SDG76095.1"/>
    <property type="molecule type" value="Genomic_DNA"/>
</dbReference>
<protein>
    <submittedName>
        <fullName evidence="2">Predicted thioesterase</fullName>
    </submittedName>
</protein>
<dbReference type="PANTHER" id="PTHR36934">
    <property type="entry name" value="BLR0278 PROTEIN"/>
    <property type="match status" value="1"/>
</dbReference>
<dbReference type="InterPro" id="IPR029069">
    <property type="entry name" value="HotDog_dom_sf"/>
</dbReference>
<dbReference type="SUPFAM" id="SSF54637">
    <property type="entry name" value="Thioesterase/thiol ester dehydrase-isomerase"/>
    <property type="match status" value="1"/>
</dbReference>
<dbReference type="InterPro" id="IPR054485">
    <property type="entry name" value="FlK-like_dom"/>
</dbReference>
<proteinExistence type="predicted"/>
<dbReference type="Pfam" id="PF22636">
    <property type="entry name" value="FlK"/>
    <property type="match status" value="1"/>
</dbReference>
<name>A0A1G7WVZ0_ANETH</name>
<organism evidence="2 3">
    <name type="scientific">Aneurinibacillus thermoaerophilus</name>
    <dbReference type="NCBI Taxonomy" id="143495"/>
    <lineage>
        <taxon>Bacteria</taxon>
        <taxon>Bacillati</taxon>
        <taxon>Bacillota</taxon>
        <taxon>Bacilli</taxon>
        <taxon>Bacillales</taxon>
        <taxon>Paenibacillaceae</taxon>
        <taxon>Aneurinibacillus group</taxon>
        <taxon>Aneurinibacillus</taxon>
    </lineage>
</organism>
<accession>A0A1G7WVZ0</accession>
<dbReference type="Gene3D" id="3.10.129.10">
    <property type="entry name" value="Hotdog Thioesterase"/>
    <property type="match status" value="1"/>
</dbReference>
<evidence type="ECO:0000259" key="1">
    <source>
        <dbReference type="Pfam" id="PF22636"/>
    </source>
</evidence>
<evidence type="ECO:0000313" key="2">
    <source>
        <dbReference type="EMBL" id="SDG76095.1"/>
    </source>
</evidence>
<feature type="domain" description="Fluoroacetyl-CoA-specific thioesterase-like" evidence="1">
    <location>
        <begin position="38"/>
        <end position="141"/>
    </location>
</feature>
<reference evidence="2 3" key="1">
    <citation type="submission" date="2016-10" db="EMBL/GenBank/DDBJ databases">
        <authorList>
            <person name="de Groot N.N."/>
        </authorList>
    </citation>
    <scope>NUCLEOTIDE SEQUENCE [LARGE SCALE GENOMIC DNA]</scope>
    <source>
        <strain evidence="2 3">L 420-91</strain>
    </source>
</reference>
<evidence type="ECO:0000313" key="3">
    <source>
        <dbReference type="Proteomes" id="UP000198956"/>
    </source>
</evidence>
<dbReference type="Proteomes" id="UP000198956">
    <property type="component" value="Unassembled WGS sequence"/>
</dbReference>
<gene>
    <name evidence="2" type="ORF">SAMN04489735_1002167</name>
</gene>
<dbReference type="AlphaFoldDB" id="A0A1G7WVZ0"/>
<dbReference type="InterPro" id="IPR025540">
    <property type="entry name" value="FlK"/>
</dbReference>
<sequence>MWSCLYIRIRKYMLLYKEGEERVKGLQPGETETLEIVVQDDMRPTFDGNVVHDVMSTVTMIYYMEKVGRHVILPYLEEGEEGAGYEIQVKHIGPAVVGQRVKFTALCTEVTPKRVVCEVTAETSENIVGTGIFTQAIFKKEKMEARITELRQTIAQK</sequence>